<evidence type="ECO:0000313" key="8">
    <source>
        <dbReference type="Proteomes" id="UP001214553"/>
    </source>
</evidence>
<name>A0ABY8C188_9MICO</name>
<feature type="transmembrane region" description="Helical" evidence="5">
    <location>
        <begin position="340"/>
        <end position="361"/>
    </location>
</feature>
<feature type="transmembrane region" description="Helical" evidence="5">
    <location>
        <begin position="382"/>
        <end position="404"/>
    </location>
</feature>
<feature type="transmembrane region" description="Helical" evidence="5">
    <location>
        <begin position="27"/>
        <end position="50"/>
    </location>
</feature>
<evidence type="ECO:0000256" key="1">
    <source>
        <dbReference type="ARBA" id="ARBA00004651"/>
    </source>
</evidence>
<dbReference type="EMBL" id="CP119108">
    <property type="protein sequence ID" value="WEG08418.1"/>
    <property type="molecule type" value="Genomic_DNA"/>
</dbReference>
<feature type="transmembrane region" description="Helical" evidence="5">
    <location>
        <begin position="416"/>
        <end position="435"/>
    </location>
</feature>
<keyword evidence="4 5" id="KW-0472">Membrane</keyword>
<dbReference type="InterPro" id="IPR036259">
    <property type="entry name" value="MFS_trans_sf"/>
</dbReference>
<dbReference type="PRINTS" id="PR00173">
    <property type="entry name" value="EDTRNSPORT"/>
</dbReference>
<dbReference type="Proteomes" id="UP001214553">
    <property type="component" value="Chromosome"/>
</dbReference>
<protein>
    <submittedName>
        <fullName evidence="7">MFS transporter</fullName>
    </submittedName>
</protein>
<evidence type="ECO:0000259" key="6">
    <source>
        <dbReference type="PROSITE" id="PS50850"/>
    </source>
</evidence>
<accession>A0ABY8C188</accession>
<feature type="transmembrane region" description="Helical" evidence="5">
    <location>
        <begin position="128"/>
        <end position="150"/>
    </location>
</feature>
<feature type="transmembrane region" description="Helical" evidence="5">
    <location>
        <begin position="104"/>
        <end position="122"/>
    </location>
</feature>
<dbReference type="InterPro" id="IPR011701">
    <property type="entry name" value="MFS"/>
</dbReference>
<dbReference type="PANTHER" id="PTHR23528:SF1">
    <property type="entry name" value="MAJOR FACILITATOR SUPERFAMILY (MFS) PROFILE DOMAIN-CONTAINING PROTEIN"/>
    <property type="match status" value="1"/>
</dbReference>
<evidence type="ECO:0000256" key="4">
    <source>
        <dbReference type="ARBA" id="ARBA00023136"/>
    </source>
</evidence>
<dbReference type="PANTHER" id="PTHR23528">
    <property type="match status" value="1"/>
</dbReference>
<feature type="domain" description="Major facilitator superfamily (MFS) profile" evidence="6">
    <location>
        <begin position="32"/>
        <end position="439"/>
    </location>
</feature>
<evidence type="ECO:0000256" key="2">
    <source>
        <dbReference type="ARBA" id="ARBA00022692"/>
    </source>
</evidence>
<comment type="subcellular location">
    <subcellularLocation>
        <location evidence="1">Cell membrane</location>
        <topology evidence="1">Multi-pass membrane protein</topology>
    </subcellularLocation>
</comment>
<sequence length="439" mass="45864">MNSTPPDPADTVLSAVGDAPGPRRVSVGFIVALAVANFGIWIALLTPVIVTLQLKVVELVSDAAARPRALSVILVVGSVAGIVVNPIAGRLSDRTTSRFGMRRPWLLGGAVLLVIGAVMIGVSSGLGLAIAGWLVTMVGLNILLAVLTALVPDHVPERRRGLVSGMMGVGQALGGLIGAGLAFGLSQAPTLLPAFLVPALIAAVTIVIVLFVLKDRRITRAERPPLDLAAFFASFWVSPRRAPDFAWAWASRFLMFLGLATVINYQLYYLVAQLGFTEATATALVPAGTAAQTIAVILVSAIFAPLSDRIGRRKIFVTLAALVGVVGFTLMGFATALPMYFVAMALVGAAQGVYFSVDLALVTDVLPSRERDAGKDIGVFNLSNLIPQFVGPAIAPFFLAVPVLSVSGQANQNFTVLYMAGAVFAIASAITVLRVRGAR</sequence>
<evidence type="ECO:0000256" key="5">
    <source>
        <dbReference type="SAM" id="Phobius"/>
    </source>
</evidence>
<dbReference type="Pfam" id="PF07690">
    <property type="entry name" value="MFS_1"/>
    <property type="match status" value="1"/>
</dbReference>
<dbReference type="RefSeq" id="WP_275277746.1">
    <property type="nucleotide sequence ID" value="NZ_CP119108.1"/>
</dbReference>
<reference evidence="7 8" key="1">
    <citation type="submission" date="2023-03" db="EMBL/GenBank/DDBJ databases">
        <title>Genome sequence of Microbacterium sp. KACC 23027.</title>
        <authorList>
            <person name="Kim S."/>
            <person name="Heo J."/>
            <person name="Kwon S.-W."/>
        </authorList>
    </citation>
    <scope>NUCLEOTIDE SEQUENCE [LARGE SCALE GENOMIC DNA]</scope>
    <source>
        <strain evidence="7 8">KACC 23027</strain>
    </source>
</reference>
<evidence type="ECO:0000256" key="3">
    <source>
        <dbReference type="ARBA" id="ARBA00022989"/>
    </source>
</evidence>
<dbReference type="SUPFAM" id="SSF103473">
    <property type="entry name" value="MFS general substrate transporter"/>
    <property type="match status" value="1"/>
</dbReference>
<dbReference type="Gene3D" id="1.20.1250.20">
    <property type="entry name" value="MFS general substrate transporter like domains"/>
    <property type="match status" value="2"/>
</dbReference>
<dbReference type="InterPro" id="IPR020846">
    <property type="entry name" value="MFS_dom"/>
</dbReference>
<evidence type="ECO:0000313" key="7">
    <source>
        <dbReference type="EMBL" id="WEG08418.1"/>
    </source>
</evidence>
<feature type="transmembrane region" description="Helical" evidence="5">
    <location>
        <begin position="249"/>
        <end position="271"/>
    </location>
</feature>
<feature type="transmembrane region" description="Helical" evidence="5">
    <location>
        <begin position="70"/>
        <end position="92"/>
    </location>
</feature>
<proteinExistence type="predicted"/>
<feature type="transmembrane region" description="Helical" evidence="5">
    <location>
        <begin position="191"/>
        <end position="213"/>
    </location>
</feature>
<organism evidence="7 8">
    <name type="scientific">Microbacterium horticulturae</name>
    <dbReference type="NCBI Taxonomy" id="3028316"/>
    <lineage>
        <taxon>Bacteria</taxon>
        <taxon>Bacillati</taxon>
        <taxon>Actinomycetota</taxon>
        <taxon>Actinomycetes</taxon>
        <taxon>Micrococcales</taxon>
        <taxon>Microbacteriaceae</taxon>
        <taxon>Microbacterium</taxon>
    </lineage>
</organism>
<gene>
    <name evidence="7" type="ORF">PU630_14400</name>
</gene>
<keyword evidence="8" id="KW-1185">Reference proteome</keyword>
<keyword evidence="3 5" id="KW-1133">Transmembrane helix</keyword>
<keyword evidence="2 5" id="KW-0812">Transmembrane</keyword>
<feature type="transmembrane region" description="Helical" evidence="5">
    <location>
        <begin position="315"/>
        <end position="334"/>
    </location>
</feature>
<feature type="transmembrane region" description="Helical" evidence="5">
    <location>
        <begin position="162"/>
        <end position="185"/>
    </location>
</feature>
<feature type="transmembrane region" description="Helical" evidence="5">
    <location>
        <begin position="283"/>
        <end position="303"/>
    </location>
</feature>
<dbReference type="PROSITE" id="PS50850">
    <property type="entry name" value="MFS"/>
    <property type="match status" value="1"/>
</dbReference>